<dbReference type="PROSITE" id="PS01228">
    <property type="entry name" value="COF_1"/>
    <property type="match status" value="1"/>
</dbReference>
<dbReference type="PROSITE" id="PS01229">
    <property type="entry name" value="COF_2"/>
    <property type="match status" value="1"/>
</dbReference>
<name>A0A3D8PRP6_9BACI</name>
<dbReference type="EMBL" id="PIOC01000015">
    <property type="protein sequence ID" value="RDW18810.1"/>
    <property type="molecule type" value="Genomic_DNA"/>
</dbReference>
<dbReference type="NCBIfam" id="TIGR01484">
    <property type="entry name" value="HAD-SF-IIB"/>
    <property type="match status" value="1"/>
</dbReference>
<dbReference type="Gene3D" id="3.30.1240.10">
    <property type="match status" value="1"/>
</dbReference>
<dbReference type="InterPro" id="IPR036412">
    <property type="entry name" value="HAD-like_sf"/>
</dbReference>
<dbReference type="AlphaFoldDB" id="A0A3D8PRP6"/>
<dbReference type="GO" id="GO:0005829">
    <property type="term" value="C:cytosol"/>
    <property type="evidence" value="ECO:0007669"/>
    <property type="project" value="TreeGrafter"/>
</dbReference>
<dbReference type="Proteomes" id="UP000257143">
    <property type="component" value="Unassembled WGS sequence"/>
</dbReference>
<proteinExistence type="predicted"/>
<dbReference type="Pfam" id="PF08282">
    <property type="entry name" value="Hydrolase_3"/>
    <property type="match status" value="1"/>
</dbReference>
<dbReference type="CDD" id="cd07516">
    <property type="entry name" value="HAD_Pase"/>
    <property type="match status" value="1"/>
</dbReference>
<dbReference type="GO" id="GO:0016791">
    <property type="term" value="F:phosphatase activity"/>
    <property type="evidence" value="ECO:0007669"/>
    <property type="project" value="UniProtKB-ARBA"/>
</dbReference>
<evidence type="ECO:0000313" key="2">
    <source>
        <dbReference type="Proteomes" id="UP000257143"/>
    </source>
</evidence>
<evidence type="ECO:0000313" key="1">
    <source>
        <dbReference type="EMBL" id="RDW18810.1"/>
    </source>
</evidence>
<reference evidence="2" key="1">
    <citation type="submission" date="2017-11" db="EMBL/GenBank/DDBJ databases">
        <authorList>
            <person name="Zhu W."/>
        </authorList>
    </citation>
    <scope>NUCLEOTIDE SEQUENCE [LARGE SCALE GENOMIC DNA]</scope>
    <source>
        <strain evidence="2">CAU 1183</strain>
    </source>
</reference>
<accession>A0A3D8PRP6</accession>
<dbReference type="PANTHER" id="PTHR10000">
    <property type="entry name" value="PHOSPHOSERINE PHOSPHATASE"/>
    <property type="match status" value="1"/>
</dbReference>
<dbReference type="SUPFAM" id="SSF56784">
    <property type="entry name" value="HAD-like"/>
    <property type="match status" value="1"/>
</dbReference>
<dbReference type="SFLD" id="SFLDG01140">
    <property type="entry name" value="C2.B:_Phosphomannomutase_and_P"/>
    <property type="match status" value="1"/>
</dbReference>
<organism evidence="1 2">
    <name type="scientific">Oceanobacillus arenosus</name>
    <dbReference type="NCBI Taxonomy" id="1229153"/>
    <lineage>
        <taxon>Bacteria</taxon>
        <taxon>Bacillati</taxon>
        <taxon>Bacillota</taxon>
        <taxon>Bacilli</taxon>
        <taxon>Bacillales</taxon>
        <taxon>Bacillaceae</taxon>
        <taxon>Oceanobacillus</taxon>
    </lineage>
</organism>
<dbReference type="RefSeq" id="WP_115773085.1">
    <property type="nucleotide sequence ID" value="NZ_PIOC01000015.1"/>
</dbReference>
<dbReference type="GO" id="GO:0000287">
    <property type="term" value="F:magnesium ion binding"/>
    <property type="evidence" value="ECO:0007669"/>
    <property type="project" value="TreeGrafter"/>
</dbReference>
<dbReference type="InterPro" id="IPR000150">
    <property type="entry name" value="Cof"/>
</dbReference>
<dbReference type="InterPro" id="IPR006379">
    <property type="entry name" value="HAD-SF_hydro_IIB"/>
</dbReference>
<dbReference type="PANTHER" id="PTHR10000:SF55">
    <property type="entry name" value="5-AMINO-6-(5-PHOSPHO-D-RIBITYLAMINO)URACIL PHOSPHATASE YCSE"/>
    <property type="match status" value="1"/>
</dbReference>
<keyword evidence="2" id="KW-1185">Reference proteome</keyword>
<dbReference type="SFLD" id="SFLDG01144">
    <property type="entry name" value="C2.B.4:_PGP_Like"/>
    <property type="match status" value="1"/>
</dbReference>
<keyword evidence="1" id="KW-0378">Hydrolase</keyword>
<dbReference type="SFLD" id="SFLDS00003">
    <property type="entry name" value="Haloacid_Dehalogenase"/>
    <property type="match status" value="1"/>
</dbReference>
<dbReference type="NCBIfam" id="TIGR00099">
    <property type="entry name" value="Cof-subfamily"/>
    <property type="match status" value="1"/>
</dbReference>
<protein>
    <submittedName>
        <fullName evidence="1">Cof-type HAD-IIB family hydrolase</fullName>
    </submittedName>
</protein>
<dbReference type="OrthoDB" id="9806027at2"/>
<sequence>MKLIAIDLDGTLLAEDGSISEENRKSIRDVQQGGDIVVISSGRSLHDTKQILHNAALECPIITGNGAIIFHNDEFLQYLYLDSELIEELIEIVEENELYFEMYTNQGVYVEKTGRDILELEVQRLQEGNADFAAAVANKMIDIQFKQNGLTYVMDYHDVDYAALEVYKIFVLSFDQERLSTLSDRLMGQKNILLTTSGVQKLEIGNPDASKGNALVFIANHLHVPLEDTVAIGDNLNDLSMFEVAGMSIAMGNAEEMVKKQATHVTKNYDENGVAYGLRKFVHGESLSL</sequence>
<dbReference type="InterPro" id="IPR023214">
    <property type="entry name" value="HAD_sf"/>
</dbReference>
<gene>
    <name evidence="1" type="ORF">CWR48_09885</name>
</gene>
<comment type="caution">
    <text evidence="1">The sequence shown here is derived from an EMBL/GenBank/DDBJ whole genome shotgun (WGS) entry which is preliminary data.</text>
</comment>
<dbReference type="Gene3D" id="3.40.50.1000">
    <property type="entry name" value="HAD superfamily/HAD-like"/>
    <property type="match status" value="1"/>
</dbReference>